<gene>
    <name evidence="1" type="ORF">PPENT_87.1.T0470187</name>
</gene>
<dbReference type="EMBL" id="CAJJDO010000047">
    <property type="protein sequence ID" value="CAD8167570.1"/>
    <property type="molecule type" value="Genomic_DNA"/>
</dbReference>
<reference evidence="1" key="1">
    <citation type="submission" date="2021-01" db="EMBL/GenBank/DDBJ databases">
        <authorList>
            <consortium name="Genoscope - CEA"/>
            <person name="William W."/>
        </authorList>
    </citation>
    <scope>NUCLEOTIDE SEQUENCE</scope>
</reference>
<comment type="caution">
    <text evidence="1">The sequence shown here is derived from an EMBL/GenBank/DDBJ whole genome shotgun (WGS) entry which is preliminary data.</text>
</comment>
<dbReference type="AlphaFoldDB" id="A0A8S1UQX1"/>
<protein>
    <submittedName>
        <fullName evidence="1">Uncharacterized protein</fullName>
    </submittedName>
</protein>
<dbReference type="OrthoDB" id="301663at2759"/>
<keyword evidence="2" id="KW-1185">Reference proteome</keyword>
<organism evidence="1 2">
    <name type="scientific">Paramecium pentaurelia</name>
    <dbReference type="NCBI Taxonomy" id="43138"/>
    <lineage>
        <taxon>Eukaryota</taxon>
        <taxon>Sar</taxon>
        <taxon>Alveolata</taxon>
        <taxon>Ciliophora</taxon>
        <taxon>Intramacronucleata</taxon>
        <taxon>Oligohymenophorea</taxon>
        <taxon>Peniculida</taxon>
        <taxon>Parameciidae</taxon>
        <taxon>Paramecium</taxon>
    </lineage>
</organism>
<proteinExistence type="predicted"/>
<dbReference type="Proteomes" id="UP000689195">
    <property type="component" value="Unassembled WGS sequence"/>
</dbReference>
<sequence length="299" mass="35239">MINQNNSKTLVSVNISQTNRRVQQFVNQDLKRISRKRKNSNLKYLNATEISKTISSQESIFKEENNNDDNKTINQIIEEAYQLKRKQFNLNSSLNSSKILPNVQTQQKLQKQIQEKDYYQLQKQTSISKIHLTQNDDSILSDTSHKLKTLSIVQRNQAKIKFQKNDHSKPSPNSTFKSKLPQTHLKNQKQEQNFRFPLIWQQSSIAIPESEKAKTKVCFQKLNEQFEQLKNEKVLEPFIKNQNLKVKLMTQLIIRNDKPYFVAENKDNKNLIDNMKNENTNSYKDEYLIISSEKILEYI</sequence>
<accession>A0A8S1UQX1</accession>
<evidence type="ECO:0000313" key="2">
    <source>
        <dbReference type="Proteomes" id="UP000689195"/>
    </source>
</evidence>
<name>A0A8S1UQX1_9CILI</name>
<evidence type="ECO:0000313" key="1">
    <source>
        <dbReference type="EMBL" id="CAD8167570.1"/>
    </source>
</evidence>